<keyword evidence="1" id="KW-1133">Transmembrane helix</keyword>
<dbReference type="RefSeq" id="WP_305103220.1">
    <property type="nucleotide sequence ID" value="NZ_JAUTWS010000006.1"/>
</dbReference>
<sequence>MHGTDMRGAAAHPLDASDTVAEAQRHMAVCNACRYCEGYCAVFPAMTLRREFTTGDLTHLANLCHNCKGCFHACQYAPPHEFGINLPQTFATLRQESYAEYAWPPGAGKVFARNGTLLSLLMAAFVALSLVLTAAIQDPAVLYAPQSGPGAFYRIMPLWLLNALAGTTFLFSLFALAMGAIRYWVGTGRSAGAPLTPPAMAAATVDILALRNLGGGGHGCNDIDEGFSTARRWLHHAMFYGFLLCFAATTTGAAYYHFFHWVSPHAFWSLPVQLGLWGGVLLLIGTAGLTWVKTVTDPAPVARQLMGGEYALLALLFLVAATGLLLLAVRHTGAMGIVMAIHLGLVLSLFVALPYSKMVHGLYRSLALLRNAREQRAAGRT</sequence>
<feature type="transmembrane region" description="Helical" evidence="1">
    <location>
        <begin position="237"/>
        <end position="258"/>
    </location>
</feature>
<evidence type="ECO:0000313" key="3">
    <source>
        <dbReference type="Proteomes" id="UP001243009"/>
    </source>
</evidence>
<dbReference type="SUPFAM" id="SSF103501">
    <property type="entry name" value="Respiratory nitrate reductase 1 gamma chain"/>
    <property type="match status" value="1"/>
</dbReference>
<feature type="transmembrane region" description="Helical" evidence="1">
    <location>
        <begin position="335"/>
        <end position="355"/>
    </location>
</feature>
<dbReference type="EMBL" id="JAUTWS010000006">
    <property type="protein sequence ID" value="MDO9708349.1"/>
    <property type="molecule type" value="Genomic_DNA"/>
</dbReference>
<dbReference type="Gene3D" id="1.20.950.20">
    <property type="entry name" value="Transmembrane di-heme cytochromes, Chain C"/>
    <property type="match status" value="1"/>
</dbReference>
<keyword evidence="3" id="KW-1185">Reference proteome</keyword>
<comment type="caution">
    <text evidence="2">The sequence shown here is derived from an EMBL/GenBank/DDBJ whole genome shotgun (WGS) entry which is preliminary data.</text>
</comment>
<proteinExistence type="predicted"/>
<feature type="transmembrane region" description="Helical" evidence="1">
    <location>
        <begin position="270"/>
        <end position="289"/>
    </location>
</feature>
<dbReference type="InterPro" id="IPR012830">
    <property type="entry name" value="Citrate_utilization_prot_B"/>
</dbReference>
<accession>A0ABT9DWT0</accession>
<evidence type="ECO:0000313" key="2">
    <source>
        <dbReference type="EMBL" id="MDO9708349.1"/>
    </source>
</evidence>
<evidence type="ECO:0000256" key="1">
    <source>
        <dbReference type="SAM" id="Phobius"/>
    </source>
</evidence>
<gene>
    <name evidence="2" type="primary">tcuB</name>
    <name evidence="2" type="ORF">Q7A36_08345</name>
</gene>
<feature type="transmembrane region" description="Helical" evidence="1">
    <location>
        <begin position="310"/>
        <end position="329"/>
    </location>
</feature>
<protein>
    <submittedName>
        <fullName evidence="2">Tricarballylate utilization 4Fe-4S protein TcuB</fullName>
    </submittedName>
</protein>
<dbReference type="NCBIfam" id="TIGR02484">
    <property type="entry name" value="CitB"/>
    <property type="match status" value="1"/>
</dbReference>
<keyword evidence="1" id="KW-0472">Membrane</keyword>
<feature type="transmembrane region" description="Helical" evidence="1">
    <location>
        <begin position="156"/>
        <end position="181"/>
    </location>
</feature>
<dbReference type="InterPro" id="IPR036197">
    <property type="entry name" value="NarG-like_sf"/>
</dbReference>
<name>A0ABT9DWT0_9PROT</name>
<organism evidence="2 3">
    <name type="scientific">Paracraurococcus lichenis</name>
    <dbReference type="NCBI Taxonomy" id="3064888"/>
    <lineage>
        <taxon>Bacteria</taxon>
        <taxon>Pseudomonadati</taxon>
        <taxon>Pseudomonadota</taxon>
        <taxon>Alphaproteobacteria</taxon>
        <taxon>Acetobacterales</taxon>
        <taxon>Roseomonadaceae</taxon>
        <taxon>Paracraurococcus</taxon>
    </lineage>
</organism>
<dbReference type="Proteomes" id="UP001243009">
    <property type="component" value="Unassembled WGS sequence"/>
</dbReference>
<feature type="transmembrane region" description="Helical" evidence="1">
    <location>
        <begin position="117"/>
        <end position="136"/>
    </location>
</feature>
<keyword evidence="1" id="KW-0812">Transmembrane</keyword>
<reference evidence="2 3" key="1">
    <citation type="submission" date="2023-08" db="EMBL/GenBank/DDBJ databases">
        <title>The draft genome sequence of Paracraurococcus sp. LOR1-02.</title>
        <authorList>
            <person name="Kingkaew E."/>
            <person name="Tanasupawat S."/>
        </authorList>
    </citation>
    <scope>NUCLEOTIDE SEQUENCE [LARGE SCALE GENOMIC DNA]</scope>
    <source>
        <strain evidence="2 3">LOR1-02</strain>
    </source>
</reference>